<dbReference type="Proteomes" id="UP000199006">
    <property type="component" value="Unassembled WGS sequence"/>
</dbReference>
<proteinExistence type="inferred from homology"/>
<evidence type="ECO:0000313" key="9">
    <source>
        <dbReference type="EMBL" id="SFL86132.1"/>
    </source>
</evidence>
<dbReference type="InterPro" id="IPR004776">
    <property type="entry name" value="Mem_transp_PIN-like"/>
</dbReference>
<feature type="transmembrane region" description="Helical" evidence="8">
    <location>
        <begin position="287"/>
        <end position="307"/>
    </location>
</feature>
<feature type="transmembrane region" description="Helical" evidence="8">
    <location>
        <begin position="104"/>
        <end position="123"/>
    </location>
</feature>
<dbReference type="PANTHER" id="PTHR36838">
    <property type="entry name" value="AUXIN EFFLUX CARRIER FAMILY PROTEIN"/>
    <property type="match status" value="1"/>
</dbReference>
<feature type="transmembrane region" description="Helical" evidence="8">
    <location>
        <begin position="129"/>
        <end position="150"/>
    </location>
</feature>
<dbReference type="Pfam" id="PF03547">
    <property type="entry name" value="Mem_trans"/>
    <property type="match status" value="1"/>
</dbReference>
<accession>A0A1I4L579</accession>
<feature type="transmembrane region" description="Helical" evidence="8">
    <location>
        <begin position="162"/>
        <end position="181"/>
    </location>
</feature>
<feature type="transmembrane region" description="Helical" evidence="8">
    <location>
        <begin position="68"/>
        <end position="92"/>
    </location>
</feature>
<keyword evidence="3" id="KW-0813">Transport</keyword>
<reference evidence="9 10" key="1">
    <citation type="submission" date="2016-10" db="EMBL/GenBank/DDBJ databases">
        <authorList>
            <person name="de Groot N.N."/>
        </authorList>
    </citation>
    <scope>NUCLEOTIDE SEQUENCE [LARGE SCALE GENOMIC DNA]</scope>
    <source>
        <strain evidence="9 10">ATCC 51327</strain>
    </source>
</reference>
<feature type="transmembrane region" description="Helical" evidence="8">
    <location>
        <begin position="37"/>
        <end position="56"/>
    </location>
</feature>
<dbReference type="OrthoDB" id="9798064at2"/>
<gene>
    <name evidence="9" type="ORF">SAMN02983006_02219</name>
</gene>
<protein>
    <recommendedName>
        <fullName evidence="11">AEC family transporter</fullName>
    </recommendedName>
</protein>
<dbReference type="EMBL" id="FOTI01000037">
    <property type="protein sequence ID" value="SFL86132.1"/>
    <property type="molecule type" value="Genomic_DNA"/>
</dbReference>
<feature type="transmembrane region" description="Helical" evidence="8">
    <location>
        <begin position="226"/>
        <end position="246"/>
    </location>
</feature>
<dbReference type="Gene3D" id="1.20.1530.20">
    <property type="match status" value="2"/>
</dbReference>
<dbReference type="PANTHER" id="PTHR36838:SF1">
    <property type="entry name" value="SLR1864 PROTEIN"/>
    <property type="match status" value="1"/>
</dbReference>
<evidence type="ECO:0000256" key="8">
    <source>
        <dbReference type="SAM" id="Phobius"/>
    </source>
</evidence>
<sequence>MTEIYPVIEQLLLMAVLILLGLYLNKTGKINQAAERGIAELTIDIAFPALIFTNIVKEFDLNMLRQYLIVPLSGLIITLISALLAYFISSLFTKSTAEKREFTFISIFSNNIFVGSPICLALFGSQGLILTILYDFGMQLVLWTLGIWLLRKETKADFTNPCKNIFSPPIIGLLLGLLVVFSGFKLPQVVVNISANIGNITVPLAMIFIGLQLAKSKLGQVFNNYKVYYLAVLRLLIIPAIVYFGLDFLAFPELLQGVMTIAAAMPVFASSPVIMQKYGHSSNFASIAIFATICFLIFTLPIFIYLVT</sequence>
<dbReference type="STRING" id="29563.SAMN02983006_02219"/>
<evidence type="ECO:0000256" key="3">
    <source>
        <dbReference type="ARBA" id="ARBA00022448"/>
    </source>
</evidence>
<comment type="similarity">
    <text evidence="2">Belongs to the auxin efflux carrier (TC 2.A.69) family.</text>
</comment>
<dbReference type="RefSeq" id="WP_089862260.1">
    <property type="nucleotide sequence ID" value="NZ_FOTI01000037.1"/>
</dbReference>
<organism evidence="9 10">
    <name type="scientific">Halanaerobium salsuginis</name>
    <dbReference type="NCBI Taxonomy" id="29563"/>
    <lineage>
        <taxon>Bacteria</taxon>
        <taxon>Bacillati</taxon>
        <taxon>Bacillota</taxon>
        <taxon>Clostridia</taxon>
        <taxon>Halanaerobiales</taxon>
        <taxon>Halanaerobiaceae</taxon>
        <taxon>Halanaerobium</taxon>
    </lineage>
</organism>
<keyword evidence="7 8" id="KW-0472">Membrane</keyword>
<dbReference type="GO" id="GO:0055085">
    <property type="term" value="P:transmembrane transport"/>
    <property type="evidence" value="ECO:0007669"/>
    <property type="project" value="InterPro"/>
</dbReference>
<feature type="transmembrane region" description="Helical" evidence="8">
    <location>
        <begin position="193"/>
        <end position="214"/>
    </location>
</feature>
<name>A0A1I4L579_9FIRM</name>
<keyword evidence="6 8" id="KW-1133">Transmembrane helix</keyword>
<dbReference type="GO" id="GO:0005886">
    <property type="term" value="C:plasma membrane"/>
    <property type="evidence" value="ECO:0007669"/>
    <property type="project" value="UniProtKB-SubCell"/>
</dbReference>
<feature type="transmembrane region" description="Helical" evidence="8">
    <location>
        <begin position="6"/>
        <end position="25"/>
    </location>
</feature>
<evidence type="ECO:0008006" key="11">
    <source>
        <dbReference type="Google" id="ProtNLM"/>
    </source>
</evidence>
<evidence type="ECO:0000256" key="4">
    <source>
        <dbReference type="ARBA" id="ARBA00022475"/>
    </source>
</evidence>
<evidence type="ECO:0000256" key="6">
    <source>
        <dbReference type="ARBA" id="ARBA00022989"/>
    </source>
</evidence>
<keyword evidence="10" id="KW-1185">Reference proteome</keyword>
<keyword evidence="5 8" id="KW-0812">Transmembrane</keyword>
<keyword evidence="4" id="KW-1003">Cell membrane</keyword>
<evidence type="ECO:0000256" key="7">
    <source>
        <dbReference type="ARBA" id="ARBA00023136"/>
    </source>
</evidence>
<dbReference type="AlphaFoldDB" id="A0A1I4L579"/>
<evidence type="ECO:0000256" key="2">
    <source>
        <dbReference type="ARBA" id="ARBA00010145"/>
    </source>
</evidence>
<dbReference type="InterPro" id="IPR038770">
    <property type="entry name" value="Na+/solute_symporter_sf"/>
</dbReference>
<comment type="subcellular location">
    <subcellularLocation>
        <location evidence="1">Cell membrane</location>
        <topology evidence="1">Multi-pass membrane protein</topology>
    </subcellularLocation>
</comment>
<evidence type="ECO:0000256" key="5">
    <source>
        <dbReference type="ARBA" id="ARBA00022692"/>
    </source>
</evidence>
<evidence type="ECO:0000256" key="1">
    <source>
        <dbReference type="ARBA" id="ARBA00004651"/>
    </source>
</evidence>
<evidence type="ECO:0000313" key="10">
    <source>
        <dbReference type="Proteomes" id="UP000199006"/>
    </source>
</evidence>